<proteinExistence type="predicted"/>
<reference evidence="1" key="1">
    <citation type="submission" date="2018-02" db="EMBL/GenBank/DDBJ databases">
        <title>Rhizophora mucronata_Transcriptome.</title>
        <authorList>
            <person name="Meera S.P."/>
            <person name="Sreeshan A."/>
            <person name="Augustine A."/>
        </authorList>
    </citation>
    <scope>NUCLEOTIDE SEQUENCE</scope>
    <source>
        <tissue evidence="1">Leaf</tissue>
    </source>
</reference>
<dbReference type="EMBL" id="GGEC01022155">
    <property type="protein sequence ID" value="MBX02639.1"/>
    <property type="molecule type" value="Transcribed_RNA"/>
</dbReference>
<name>A0A2P2KA93_RHIMU</name>
<organism evidence="1">
    <name type="scientific">Rhizophora mucronata</name>
    <name type="common">Asiatic mangrove</name>
    <dbReference type="NCBI Taxonomy" id="61149"/>
    <lineage>
        <taxon>Eukaryota</taxon>
        <taxon>Viridiplantae</taxon>
        <taxon>Streptophyta</taxon>
        <taxon>Embryophyta</taxon>
        <taxon>Tracheophyta</taxon>
        <taxon>Spermatophyta</taxon>
        <taxon>Magnoliopsida</taxon>
        <taxon>eudicotyledons</taxon>
        <taxon>Gunneridae</taxon>
        <taxon>Pentapetalae</taxon>
        <taxon>rosids</taxon>
        <taxon>fabids</taxon>
        <taxon>Malpighiales</taxon>
        <taxon>Rhizophoraceae</taxon>
        <taxon>Rhizophora</taxon>
    </lineage>
</organism>
<accession>A0A2P2KA93</accession>
<protein>
    <submittedName>
        <fullName evidence="1">Uncharacterized protein</fullName>
    </submittedName>
</protein>
<evidence type="ECO:0000313" key="1">
    <source>
        <dbReference type="EMBL" id="MBX02639.1"/>
    </source>
</evidence>
<sequence length="88" mass="10132">MFIALVFLTKLVMWVIYCYLHYLGSINSISDALSHNLCRQNNILQHCLMNSSEGAASRPLNSRAFLWRPQYPPGSNQDYILNQNLREG</sequence>
<dbReference type="AlphaFoldDB" id="A0A2P2KA93"/>